<name>A0A433HTJ4_9BACI</name>
<feature type="transmembrane region" description="Helical" evidence="1">
    <location>
        <begin position="38"/>
        <end position="60"/>
    </location>
</feature>
<accession>A0A433HTJ4</accession>
<feature type="transmembrane region" description="Helical" evidence="1">
    <location>
        <begin position="126"/>
        <end position="146"/>
    </location>
</feature>
<evidence type="ECO:0000313" key="2">
    <source>
        <dbReference type="EMBL" id="RUQ31574.1"/>
    </source>
</evidence>
<dbReference type="Pfam" id="PF12822">
    <property type="entry name" value="ECF_trnsprt"/>
    <property type="match status" value="1"/>
</dbReference>
<keyword evidence="1" id="KW-1133">Transmembrane helix</keyword>
<dbReference type="AlphaFoldDB" id="A0A433HTJ4"/>
<dbReference type="Proteomes" id="UP000267430">
    <property type="component" value="Unassembled WGS sequence"/>
</dbReference>
<dbReference type="EMBL" id="RYZZ01000005">
    <property type="protein sequence ID" value="RUQ31574.1"/>
    <property type="molecule type" value="Genomic_DNA"/>
</dbReference>
<reference evidence="2 3" key="1">
    <citation type="submission" date="2018-12" db="EMBL/GenBank/DDBJ databases">
        <title>Bacillus chawlae sp. nov., Bacillus glennii sp. nov., and Bacillus saganii sp. nov. Isolated from the Vehicle Assembly Building at Kennedy Space Center where the Viking Spacecraft were Assembled.</title>
        <authorList>
            <person name="Seuylemezian A."/>
            <person name="Vaishampayan P."/>
        </authorList>
    </citation>
    <scope>NUCLEOTIDE SEQUENCE [LARGE SCALE GENOMIC DNA]</scope>
    <source>
        <strain evidence="2 3">L5</strain>
    </source>
</reference>
<protein>
    <submittedName>
        <fullName evidence="2">ECF transporter S component</fullName>
    </submittedName>
</protein>
<dbReference type="RefSeq" id="WP_126863597.1">
    <property type="nucleotide sequence ID" value="NZ_JAUSTX010000004.1"/>
</dbReference>
<gene>
    <name evidence="2" type="ORF">ELQ35_04290</name>
</gene>
<evidence type="ECO:0000313" key="3">
    <source>
        <dbReference type="Proteomes" id="UP000267430"/>
    </source>
</evidence>
<comment type="caution">
    <text evidence="2">The sequence shown here is derived from an EMBL/GenBank/DDBJ whole genome shotgun (WGS) entry which is preliminary data.</text>
</comment>
<evidence type="ECO:0000256" key="1">
    <source>
        <dbReference type="SAM" id="Phobius"/>
    </source>
</evidence>
<dbReference type="Gene3D" id="1.10.1760.20">
    <property type="match status" value="1"/>
</dbReference>
<keyword evidence="3" id="KW-1185">Reference proteome</keyword>
<sequence>MSVRKLSWAAIFIALSAAGAFIKIPALIGSVALDSFPALLAAVLLGPASGAVIAGAGHIVSAILGGMPLGPFHFLIMFEMAILAWGYGTLYLAGKRMSAAVLFLIGNVLIAPLPFVFLISPQFYMAMLPSLLAASVINLVIAHLLAPRLTPIIEKLFSDKEMNR</sequence>
<proteinExistence type="predicted"/>
<keyword evidence="1" id="KW-0472">Membrane</keyword>
<organism evidence="2 3">
    <name type="scientific">Peribacillus cavernae</name>
    <dbReference type="NCBI Taxonomy" id="1674310"/>
    <lineage>
        <taxon>Bacteria</taxon>
        <taxon>Bacillati</taxon>
        <taxon>Bacillota</taxon>
        <taxon>Bacilli</taxon>
        <taxon>Bacillales</taxon>
        <taxon>Bacillaceae</taxon>
        <taxon>Peribacillus</taxon>
    </lineage>
</organism>
<dbReference type="OrthoDB" id="5431035at2"/>
<feature type="transmembrane region" description="Helical" evidence="1">
    <location>
        <begin position="6"/>
        <end position="26"/>
    </location>
</feature>
<keyword evidence="1" id="KW-0812">Transmembrane</keyword>
<feature type="transmembrane region" description="Helical" evidence="1">
    <location>
        <begin position="100"/>
        <end position="120"/>
    </location>
</feature>
<dbReference type="GO" id="GO:0022857">
    <property type="term" value="F:transmembrane transporter activity"/>
    <property type="evidence" value="ECO:0007669"/>
    <property type="project" value="InterPro"/>
</dbReference>
<feature type="transmembrane region" description="Helical" evidence="1">
    <location>
        <begin position="72"/>
        <end position="93"/>
    </location>
</feature>
<dbReference type="InterPro" id="IPR024529">
    <property type="entry name" value="ECF_trnsprt_substrate-spec"/>
</dbReference>